<reference evidence="1 2" key="1">
    <citation type="submission" date="2023-11" db="EMBL/GenBank/DDBJ databases">
        <title>Dfirmibasis_genome.</title>
        <authorList>
            <person name="Edelbroek B."/>
            <person name="Kjellin J."/>
            <person name="Jerlstrom-Hultqvist J."/>
            <person name="Soderbom F."/>
        </authorList>
    </citation>
    <scope>NUCLEOTIDE SEQUENCE [LARGE SCALE GENOMIC DNA]</scope>
    <source>
        <strain evidence="1 2">TNS-C-14</strain>
    </source>
</reference>
<evidence type="ECO:0000313" key="1">
    <source>
        <dbReference type="EMBL" id="KAK5577188.1"/>
    </source>
</evidence>
<name>A0AAN7U829_9MYCE</name>
<comment type="caution">
    <text evidence="1">The sequence shown here is derived from an EMBL/GenBank/DDBJ whole genome shotgun (WGS) entry which is preliminary data.</text>
</comment>
<dbReference type="Proteomes" id="UP001344447">
    <property type="component" value="Unassembled WGS sequence"/>
</dbReference>
<sequence length="131" mass="14525">MIAIWLELITWRQHVLNILAIIDKWYNLSSRTTFDFKTQSTESAINCYIQGIKCNTKYVSPTTSITTEPTTSAIKTVPSSTTTLTTAESTTPINNNSQLITIVTLTQQQINPIIVPSLNINCNLNMDGMGV</sequence>
<protein>
    <submittedName>
        <fullName evidence="1">Uncharacterized protein</fullName>
    </submittedName>
</protein>
<evidence type="ECO:0000313" key="2">
    <source>
        <dbReference type="Proteomes" id="UP001344447"/>
    </source>
</evidence>
<organism evidence="1 2">
    <name type="scientific">Dictyostelium firmibasis</name>
    <dbReference type="NCBI Taxonomy" id="79012"/>
    <lineage>
        <taxon>Eukaryota</taxon>
        <taxon>Amoebozoa</taxon>
        <taxon>Evosea</taxon>
        <taxon>Eumycetozoa</taxon>
        <taxon>Dictyostelia</taxon>
        <taxon>Dictyosteliales</taxon>
        <taxon>Dictyosteliaceae</taxon>
        <taxon>Dictyostelium</taxon>
    </lineage>
</organism>
<keyword evidence="2" id="KW-1185">Reference proteome</keyword>
<accession>A0AAN7U829</accession>
<proteinExistence type="predicted"/>
<dbReference type="AlphaFoldDB" id="A0AAN7U829"/>
<dbReference type="EMBL" id="JAVFKY010000004">
    <property type="protein sequence ID" value="KAK5577188.1"/>
    <property type="molecule type" value="Genomic_DNA"/>
</dbReference>
<gene>
    <name evidence="1" type="ORF">RB653_002126</name>
</gene>